<evidence type="ECO:0000313" key="2">
    <source>
        <dbReference type="EMBL" id="QDX94880.1"/>
    </source>
</evidence>
<dbReference type="OrthoDB" id="2365258at2"/>
<dbReference type="PANTHER" id="PTHR46558:SF11">
    <property type="entry name" value="HTH-TYPE TRANSCRIPTIONAL REGULATOR XRE"/>
    <property type="match status" value="1"/>
</dbReference>
<sequence>MSSFGQRLQKSRKKAKLTQEQVANKLGLDYSTISKYENDHSQPDNDTLITLADLYFVTVDYLLGRASEQSGHDLSLVDAYLPKEKLEKLTSKQMQKINDFLSLPEDIQMNIGTMIDAAVEIVKNKNRPNQ</sequence>
<accession>A0A502IXG5</accession>
<dbReference type="AlphaFoldDB" id="A0A502IXG5"/>
<dbReference type="PANTHER" id="PTHR46558">
    <property type="entry name" value="TRACRIPTIONAL REGULATORY PROTEIN-RELATED-RELATED"/>
    <property type="match status" value="1"/>
</dbReference>
<reference evidence="2 3" key="1">
    <citation type="submission" date="2018-11" db="EMBL/GenBank/DDBJ databases">
        <title>Phylogenetic determinants of toxin gene distribution in genomes of Brevibacillus laterosporus.</title>
        <authorList>
            <person name="Glare T.R."/>
            <person name="Durrant A."/>
            <person name="Berry C."/>
            <person name="Palma L."/>
            <person name="Ormskirk M."/>
            <person name="Cox M.O."/>
        </authorList>
    </citation>
    <scope>NUCLEOTIDE SEQUENCE [LARGE SCALE GENOMIC DNA]</scope>
    <source>
        <strain evidence="2 3">1821L</strain>
    </source>
</reference>
<dbReference type="InterPro" id="IPR001387">
    <property type="entry name" value="Cro/C1-type_HTH"/>
</dbReference>
<keyword evidence="3" id="KW-1185">Reference proteome</keyword>
<evidence type="ECO:0000313" key="3">
    <source>
        <dbReference type="Proteomes" id="UP000319432"/>
    </source>
</evidence>
<dbReference type="Proteomes" id="UP000319432">
    <property type="component" value="Chromosome"/>
</dbReference>
<dbReference type="PROSITE" id="PS50943">
    <property type="entry name" value="HTH_CROC1"/>
    <property type="match status" value="1"/>
</dbReference>
<dbReference type="CDD" id="cd00093">
    <property type="entry name" value="HTH_XRE"/>
    <property type="match status" value="1"/>
</dbReference>
<organism evidence="2 3">
    <name type="scientific">Brevibacillus laterosporus</name>
    <name type="common">Bacillus laterosporus</name>
    <dbReference type="NCBI Taxonomy" id="1465"/>
    <lineage>
        <taxon>Bacteria</taxon>
        <taxon>Bacillati</taxon>
        <taxon>Bacillota</taxon>
        <taxon>Bacilli</taxon>
        <taxon>Bacillales</taxon>
        <taxon>Paenibacillaceae</taxon>
        <taxon>Brevibacillus</taxon>
    </lineage>
</organism>
<name>A0A502IXG5_BRELA</name>
<dbReference type="InterPro" id="IPR010982">
    <property type="entry name" value="Lambda_DNA-bd_dom_sf"/>
</dbReference>
<dbReference type="SUPFAM" id="SSF47413">
    <property type="entry name" value="lambda repressor-like DNA-binding domains"/>
    <property type="match status" value="1"/>
</dbReference>
<keyword evidence="1" id="KW-0238">DNA-binding</keyword>
<evidence type="ECO:0000256" key="1">
    <source>
        <dbReference type="ARBA" id="ARBA00023125"/>
    </source>
</evidence>
<gene>
    <name evidence="2" type="ORF">EEL30_22895</name>
</gene>
<dbReference type="Pfam" id="PF01381">
    <property type="entry name" value="HTH_3"/>
    <property type="match status" value="1"/>
</dbReference>
<dbReference type="Gene3D" id="1.10.260.40">
    <property type="entry name" value="lambda repressor-like DNA-binding domains"/>
    <property type="match status" value="1"/>
</dbReference>
<proteinExistence type="predicted"/>
<dbReference type="EMBL" id="CP033464">
    <property type="protein sequence ID" value="QDX94880.1"/>
    <property type="molecule type" value="Genomic_DNA"/>
</dbReference>
<protein>
    <submittedName>
        <fullName evidence="2">Helix-turn-helix domain-containing protein</fullName>
    </submittedName>
</protein>
<dbReference type="GO" id="GO:0003677">
    <property type="term" value="F:DNA binding"/>
    <property type="evidence" value="ECO:0007669"/>
    <property type="project" value="UniProtKB-KW"/>
</dbReference>
<dbReference type="SMART" id="SM00530">
    <property type="entry name" value="HTH_XRE"/>
    <property type="match status" value="1"/>
</dbReference>